<evidence type="ECO:0000313" key="1">
    <source>
        <dbReference type="EMBL" id="KAF2463495.1"/>
    </source>
</evidence>
<evidence type="ECO:0000313" key="2">
    <source>
        <dbReference type="Proteomes" id="UP000799755"/>
    </source>
</evidence>
<sequence length="172" mass="18684">MTSLFPHPPYAEDQPLSHEILYLHVIRAGAMMGSVFPLITAPSSLLVSRYRHATAFNASTLIPRLLTHSARGLVIGSIFGVVATFARMRGREEIEWKDRSWRLIENKGQVEQDWWTLEGAVVGVITGVLAARRGKMPVGIGKAVLSGAGLGMASGFLGSVVWRQGVKGGKFE</sequence>
<protein>
    <submittedName>
        <fullName evidence="1">Uncharacterized protein</fullName>
    </submittedName>
</protein>
<organism evidence="1 2">
    <name type="scientific">Lindgomyces ingoldianus</name>
    <dbReference type="NCBI Taxonomy" id="673940"/>
    <lineage>
        <taxon>Eukaryota</taxon>
        <taxon>Fungi</taxon>
        <taxon>Dikarya</taxon>
        <taxon>Ascomycota</taxon>
        <taxon>Pezizomycotina</taxon>
        <taxon>Dothideomycetes</taxon>
        <taxon>Pleosporomycetidae</taxon>
        <taxon>Pleosporales</taxon>
        <taxon>Lindgomycetaceae</taxon>
        <taxon>Lindgomyces</taxon>
    </lineage>
</organism>
<keyword evidence="2" id="KW-1185">Reference proteome</keyword>
<dbReference type="EMBL" id="MU003550">
    <property type="protein sequence ID" value="KAF2463495.1"/>
    <property type="molecule type" value="Genomic_DNA"/>
</dbReference>
<proteinExistence type="predicted"/>
<comment type="caution">
    <text evidence="1">The sequence shown here is derived from an EMBL/GenBank/DDBJ whole genome shotgun (WGS) entry which is preliminary data.</text>
</comment>
<dbReference type="Proteomes" id="UP000799755">
    <property type="component" value="Unassembled WGS sequence"/>
</dbReference>
<gene>
    <name evidence="1" type="ORF">BDR25DRAFT_108961</name>
</gene>
<reference evidence="1" key="1">
    <citation type="journal article" date="2020" name="Stud. Mycol.">
        <title>101 Dothideomycetes genomes: a test case for predicting lifestyles and emergence of pathogens.</title>
        <authorList>
            <person name="Haridas S."/>
            <person name="Albert R."/>
            <person name="Binder M."/>
            <person name="Bloem J."/>
            <person name="Labutti K."/>
            <person name="Salamov A."/>
            <person name="Andreopoulos B."/>
            <person name="Baker S."/>
            <person name="Barry K."/>
            <person name="Bills G."/>
            <person name="Bluhm B."/>
            <person name="Cannon C."/>
            <person name="Castanera R."/>
            <person name="Culley D."/>
            <person name="Daum C."/>
            <person name="Ezra D."/>
            <person name="Gonzalez J."/>
            <person name="Henrissat B."/>
            <person name="Kuo A."/>
            <person name="Liang C."/>
            <person name="Lipzen A."/>
            <person name="Lutzoni F."/>
            <person name="Magnuson J."/>
            <person name="Mondo S."/>
            <person name="Nolan M."/>
            <person name="Ohm R."/>
            <person name="Pangilinan J."/>
            <person name="Park H.-J."/>
            <person name="Ramirez L."/>
            <person name="Alfaro M."/>
            <person name="Sun H."/>
            <person name="Tritt A."/>
            <person name="Yoshinaga Y."/>
            <person name="Zwiers L.-H."/>
            <person name="Turgeon B."/>
            <person name="Goodwin S."/>
            <person name="Spatafora J."/>
            <person name="Crous P."/>
            <person name="Grigoriev I."/>
        </authorList>
    </citation>
    <scope>NUCLEOTIDE SEQUENCE</scope>
    <source>
        <strain evidence="1">ATCC 200398</strain>
    </source>
</reference>
<name>A0ACB6QAE9_9PLEO</name>
<accession>A0ACB6QAE9</accession>